<comment type="caution">
    <text evidence="1">The sequence shown here is derived from an EMBL/GenBank/DDBJ whole genome shotgun (WGS) entry which is preliminary data.</text>
</comment>
<dbReference type="Proteomes" id="UP000335636">
    <property type="component" value="Unassembled WGS sequence"/>
</dbReference>
<feature type="non-terminal residue" evidence="1">
    <location>
        <position position="50"/>
    </location>
</feature>
<keyword evidence="2" id="KW-1185">Reference proteome</keyword>
<dbReference type="EMBL" id="CABDUW010002104">
    <property type="protein sequence ID" value="VTJ85448.1"/>
    <property type="molecule type" value="Genomic_DNA"/>
</dbReference>
<accession>A0A5E4CU92</accession>
<gene>
    <name evidence="1" type="ORF">MONAX_5E010168</name>
</gene>
<protein>
    <submittedName>
        <fullName evidence="1">Uncharacterized protein</fullName>
    </submittedName>
</protein>
<organism evidence="1 2">
    <name type="scientific">Marmota monax</name>
    <name type="common">Woodchuck</name>
    <dbReference type="NCBI Taxonomy" id="9995"/>
    <lineage>
        <taxon>Eukaryota</taxon>
        <taxon>Metazoa</taxon>
        <taxon>Chordata</taxon>
        <taxon>Craniata</taxon>
        <taxon>Vertebrata</taxon>
        <taxon>Euteleostomi</taxon>
        <taxon>Mammalia</taxon>
        <taxon>Eutheria</taxon>
        <taxon>Euarchontoglires</taxon>
        <taxon>Glires</taxon>
        <taxon>Rodentia</taxon>
        <taxon>Sciuromorpha</taxon>
        <taxon>Sciuridae</taxon>
        <taxon>Xerinae</taxon>
        <taxon>Marmotini</taxon>
        <taxon>Marmota</taxon>
    </lineage>
</organism>
<evidence type="ECO:0000313" key="1">
    <source>
        <dbReference type="EMBL" id="VTJ85448.1"/>
    </source>
</evidence>
<proteinExistence type="predicted"/>
<reference evidence="1" key="1">
    <citation type="submission" date="2019-04" db="EMBL/GenBank/DDBJ databases">
        <authorList>
            <person name="Alioto T."/>
            <person name="Alioto T."/>
        </authorList>
    </citation>
    <scope>NUCLEOTIDE SEQUENCE [LARGE SCALE GENOMIC DNA]</scope>
</reference>
<dbReference type="AlphaFoldDB" id="A0A5E4CU92"/>
<name>A0A5E4CU92_MARMO</name>
<sequence>MAMVSSVSSPEDHSSRSRSFYAITSASDLDVTICTRVPLAERRLPDGQPL</sequence>
<evidence type="ECO:0000313" key="2">
    <source>
        <dbReference type="Proteomes" id="UP000335636"/>
    </source>
</evidence>